<reference evidence="1 2" key="2">
    <citation type="submission" date="2019-02" db="EMBL/GenBank/DDBJ databases">
        <title>'Lichenibacterium ramalinii' gen. nov. sp. nov., 'Lichenibacterium minor' gen. nov. sp. nov.</title>
        <authorList>
            <person name="Pankratov T."/>
        </authorList>
    </citation>
    <scope>NUCLEOTIDE SEQUENCE [LARGE SCALE GENOMIC DNA]</scope>
    <source>
        <strain evidence="1 2">RmlP026</strain>
    </source>
</reference>
<dbReference type="EMBL" id="QYBB01000035">
    <property type="protein sequence ID" value="RYC29981.1"/>
    <property type="molecule type" value="Genomic_DNA"/>
</dbReference>
<proteinExistence type="predicted"/>
<reference evidence="1 2" key="1">
    <citation type="submission" date="2018-12" db="EMBL/GenBank/DDBJ databases">
        <authorList>
            <person name="Grouzdev D.S."/>
            <person name="Krutkina M.S."/>
        </authorList>
    </citation>
    <scope>NUCLEOTIDE SEQUENCE [LARGE SCALE GENOMIC DNA]</scope>
    <source>
        <strain evidence="1 2">RmlP026</strain>
    </source>
</reference>
<organism evidence="1 2">
    <name type="scientific">Lichenibacterium minor</name>
    <dbReference type="NCBI Taxonomy" id="2316528"/>
    <lineage>
        <taxon>Bacteria</taxon>
        <taxon>Pseudomonadati</taxon>
        <taxon>Pseudomonadota</taxon>
        <taxon>Alphaproteobacteria</taxon>
        <taxon>Hyphomicrobiales</taxon>
        <taxon>Lichenihabitantaceae</taxon>
        <taxon>Lichenibacterium</taxon>
    </lineage>
</organism>
<dbReference type="RefSeq" id="WP_129228897.1">
    <property type="nucleotide sequence ID" value="NZ_QYBB01000035.1"/>
</dbReference>
<dbReference type="AlphaFoldDB" id="A0A4Q2U4S5"/>
<keyword evidence="2" id="KW-1185">Reference proteome</keyword>
<comment type="caution">
    <text evidence="1">The sequence shown here is derived from an EMBL/GenBank/DDBJ whole genome shotgun (WGS) entry which is preliminary data.</text>
</comment>
<evidence type="ECO:0000313" key="2">
    <source>
        <dbReference type="Proteomes" id="UP000290759"/>
    </source>
</evidence>
<sequence>MAVNLNVVGIFLSKPIDVGGASKTVKQVMDLAMQQLSDPIFRYTAIESSQIVNSMLAYYPNGFTSRSGRKYVPGVYRLGQTFTNPTPNPYTVWQYYLFDKNNVRIPVPGETSYTKTVVDDGSKIVWRLVTICNAPTGLSRRMDGILPPDTLPLDMF</sequence>
<protein>
    <submittedName>
        <fullName evidence="1">Uncharacterized protein</fullName>
    </submittedName>
</protein>
<dbReference type="OrthoDB" id="8004575at2"/>
<name>A0A4Q2U4S5_9HYPH</name>
<accession>A0A4Q2U4S5</accession>
<evidence type="ECO:0000313" key="1">
    <source>
        <dbReference type="EMBL" id="RYC29981.1"/>
    </source>
</evidence>
<gene>
    <name evidence="1" type="ORF">D3273_21225</name>
</gene>
<dbReference type="Proteomes" id="UP000290759">
    <property type="component" value="Unassembled WGS sequence"/>
</dbReference>